<evidence type="ECO:0000313" key="1">
    <source>
        <dbReference type="WBParaSite" id="SSTP_0001006000.1"/>
    </source>
</evidence>
<sequence length="95" mass="11252">MNEKSKLEEKESIEYIEKKMKLKYSYSNYLSSESNGAWMTERIDELDVDFNREINTAYTIFRKDSQLKSNKDLEKLAATMNSVFFGPPAEYLRPY</sequence>
<protein>
    <submittedName>
        <fullName evidence="1">Peptidase_M13_N domain-containing protein</fullName>
    </submittedName>
</protein>
<organism evidence="1">
    <name type="scientific">Strongyloides stercoralis</name>
    <name type="common">Threadworm</name>
    <dbReference type="NCBI Taxonomy" id="6248"/>
    <lineage>
        <taxon>Eukaryota</taxon>
        <taxon>Metazoa</taxon>
        <taxon>Ecdysozoa</taxon>
        <taxon>Nematoda</taxon>
        <taxon>Chromadorea</taxon>
        <taxon>Rhabditida</taxon>
        <taxon>Tylenchina</taxon>
        <taxon>Panagrolaimomorpha</taxon>
        <taxon>Strongyloidoidea</taxon>
        <taxon>Strongyloididae</taxon>
        <taxon>Strongyloides</taxon>
    </lineage>
</organism>
<proteinExistence type="predicted"/>
<dbReference type="WBParaSite" id="SSTP_0001006000.1">
    <property type="protein sequence ID" value="SSTP_0001006000.1"/>
    <property type="gene ID" value="SSTP_0001006000"/>
</dbReference>
<accession>A0A0K0EKR9</accession>
<dbReference type="AlphaFoldDB" id="A0A0K0EKR9"/>
<reference evidence="1" key="1">
    <citation type="submission" date="2015-08" db="UniProtKB">
        <authorList>
            <consortium name="WormBaseParasite"/>
        </authorList>
    </citation>
    <scope>IDENTIFICATION</scope>
</reference>
<name>A0A0K0EKR9_STRER</name>